<dbReference type="VEuPathDB" id="TriTrypDB:Tc_MARK_5056"/>
<dbReference type="EMBL" id="JABDHM010000011">
    <property type="protein sequence ID" value="KAF5224615.1"/>
    <property type="molecule type" value="Genomic_DNA"/>
</dbReference>
<organism evidence="9 10">
    <name type="scientific">Trypanosoma cruzi</name>
    <dbReference type="NCBI Taxonomy" id="5693"/>
    <lineage>
        <taxon>Eukaryota</taxon>
        <taxon>Discoba</taxon>
        <taxon>Euglenozoa</taxon>
        <taxon>Kinetoplastea</taxon>
        <taxon>Metakinetoplastina</taxon>
        <taxon>Trypanosomatida</taxon>
        <taxon>Trypanosomatidae</taxon>
        <taxon>Trypanosoma</taxon>
        <taxon>Schizotrypanum</taxon>
    </lineage>
</organism>
<accession>A0A2V2X842</accession>
<reference evidence="9 10" key="1">
    <citation type="journal article" date="2018" name="Microb. Genom.">
        <title>Expanding an expanded genome: long-read sequencing of Trypanosoma cruzi.</title>
        <authorList>
            <person name="Berna L."/>
            <person name="Rodriguez M."/>
            <person name="Chiribao M.L."/>
            <person name="Parodi-Talice A."/>
            <person name="Pita S."/>
            <person name="Rijo G."/>
            <person name="Alvarez-Valin F."/>
            <person name="Robello C."/>
        </authorList>
    </citation>
    <scope>NUCLEOTIDE SEQUENCE [LARGE SCALE GENOMIC DNA]</scope>
    <source>
        <strain evidence="9 10">TCC</strain>
    </source>
</reference>
<dbReference type="AlphaFoldDB" id="A0A2V2X842"/>
<dbReference type="InterPro" id="IPR045091">
    <property type="entry name" value="Mad2-like"/>
</dbReference>
<dbReference type="VEuPathDB" id="TriTrypDB:TcCLB.510421.290"/>
<dbReference type="GO" id="GO:0000776">
    <property type="term" value="C:kinetochore"/>
    <property type="evidence" value="ECO:0007669"/>
    <property type="project" value="TreeGrafter"/>
</dbReference>
<dbReference type="VEuPathDB" id="TriTrypDB:TcCL_ESM04767"/>
<comment type="subcellular location">
    <subcellularLocation>
        <location evidence="1">Nucleus</location>
    </subcellularLocation>
</comment>
<evidence type="ECO:0000256" key="5">
    <source>
        <dbReference type="ARBA" id="ARBA00023242"/>
    </source>
</evidence>
<dbReference type="PANTHER" id="PTHR11842:SF11">
    <property type="entry name" value="MITOTIC SPINDLE ASSEMBLY CHECKPOINT PROTEIN MAD2A"/>
    <property type="match status" value="1"/>
</dbReference>
<reference evidence="8 11" key="2">
    <citation type="journal article" date="2019" name="Genome Biol. Evol.">
        <title>Nanopore Sequencing Significantly Improves Genome Assembly of the Protozoan Parasite Trypanosoma cruzi.</title>
        <authorList>
            <person name="Diaz-Viraque F."/>
            <person name="Pita S."/>
            <person name="Greif G."/>
            <person name="de Souza R.C.M."/>
            <person name="Iraola G."/>
            <person name="Robello C."/>
        </authorList>
    </citation>
    <scope>NUCLEOTIDE SEQUENCE [LARGE SCALE GENOMIC DNA]</scope>
    <source>
        <strain evidence="8 11">Berenice</strain>
    </source>
</reference>
<name>A0A2V2X842_TRYCR</name>
<dbReference type="VEuPathDB" id="TriTrypDB:TcG_06057"/>
<sequence length="211" mass="23763">MSEGVRRGQKMSQAVQTITFKGSVAMVTEFLGFAIYSILYQRGVYPQEVFEQVKRYGIPLMISTDSDLNAYLAELLQQVAMWVTADKVRKLVMIVADGAESNVVVERWAFDILAEETKGMIATTRTDAELQREIQAVMRQITASVAYLPLLPEGCVFDLLVYTEMDAELPSNTWELSDPRLIPCSSEVKLRSFTTNFHRVNASVTYREDAA</sequence>
<evidence type="ECO:0000313" key="11">
    <source>
        <dbReference type="Proteomes" id="UP000583944"/>
    </source>
</evidence>
<dbReference type="Proteomes" id="UP000246078">
    <property type="component" value="Unassembled WGS sequence"/>
</dbReference>
<evidence type="ECO:0000259" key="7">
    <source>
        <dbReference type="PROSITE" id="PS50815"/>
    </source>
</evidence>
<dbReference type="VEuPathDB" id="TriTrypDB:C4B63_11g77"/>
<dbReference type="VEuPathDB" id="TriTrypDB:TCSYLVIO_006354"/>
<dbReference type="VEuPathDB" id="TriTrypDB:C3747_20g83"/>
<evidence type="ECO:0000256" key="3">
    <source>
        <dbReference type="ARBA" id="ARBA00022618"/>
    </source>
</evidence>
<comment type="caution">
    <text evidence="9">The sequence shown here is derived from an EMBL/GenBank/DDBJ whole genome shotgun (WGS) entry which is preliminary data.</text>
</comment>
<dbReference type="Gene3D" id="3.30.900.10">
    <property type="entry name" value="HORMA domain"/>
    <property type="match status" value="1"/>
</dbReference>
<keyword evidence="5" id="KW-0539">Nucleus</keyword>
<dbReference type="Proteomes" id="UP000583944">
    <property type="component" value="Unassembled WGS sequence"/>
</dbReference>
<dbReference type="VEuPathDB" id="TriTrypDB:BCY84_13530"/>
<keyword evidence="4" id="KW-0498">Mitosis</keyword>
<feature type="domain" description="HORMA" evidence="7">
    <location>
        <begin position="21"/>
        <end position="204"/>
    </location>
</feature>
<proteinExistence type="inferred from homology"/>
<dbReference type="VEuPathDB" id="TriTrypDB:ECC02_002254"/>
<dbReference type="SUPFAM" id="SSF56019">
    <property type="entry name" value="The spindle assembly checkpoint protein mad2"/>
    <property type="match status" value="1"/>
</dbReference>
<evidence type="ECO:0000313" key="9">
    <source>
        <dbReference type="EMBL" id="PWV16997.1"/>
    </source>
</evidence>
<evidence type="ECO:0000256" key="4">
    <source>
        <dbReference type="ARBA" id="ARBA00022776"/>
    </source>
</evidence>
<dbReference type="PANTHER" id="PTHR11842">
    <property type="entry name" value="MITOTIC SPINDLE ASSEMBLY CHECKPOINT PROTEIN MAD2"/>
    <property type="match status" value="1"/>
</dbReference>
<dbReference type="GO" id="GO:0005654">
    <property type="term" value="C:nucleoplasm"/>
    <property type="evidence" value="ECO:0007669"/>
    <property type="project" value="TreeGrafter"/>
</dbReference>
<dbReference type="GO" id="GO:0005737">
    <property type="term" value="C:cytoplasm"/>
    <property type="evidence" value="ECO:0007669"/>
    <property type="project" value="TreeGrafter"/>
</dbReference>
<dbReference type="VEuPathDB" id="TriTrypDB:TcCLB.510091.40"/>
<keyword evidence="6" id="KW-0131">Cell cycle</keyword>
<dbReference type="VEuPathDB" id="TriTrypDB:TcBrA4_0082710"/>
<evidence type="ECO:0000313" key="10">
    <source>
        <dbReference type="Proteomes" id="UP000246078"/>
    </source>
</evidence>
<dbReference type="PROSITE" id="PS50815">
    <property type="entry name" value="HORMA"/>
    <property type="match status" value="1"/>
</dbReference>
<protein>
    <submittedName>
        <fullName evidence="9">Mad2-like HORMA domain containing protein</fullName>
    </submittedName>
</protein>
<evidence type="ECO:0000256" key="6">
    <source>
        <dbReference type="ARBA" id="ARBA00023306"/>
    </source>
</evidence>
<dbReference type="GO" id="GO:0007094">
    <property type="term" value="P:mitotic spindle assembly checkpoint signaling"/>
    <property type="evidence" value="ECO:0007669"/>
    <property type="project" value="TreeGrafter"/>
</dbReference>
<evidence type="ECO:0000256" key="1">
    <source>
        <dbReference type="ARBA" id="ARBA00004123"/>
    </source>
</evidence>
<dbReference type="InterPro" id="IPR036570">
    <property type="entry name" value="HORMA_dom_sf"/>
</dbReference>
<dbReference type="InterPro" id="IPR003511">
    <property type="entry name" value="HORMA_dom"/>
</dbReference>
<comment type="similarity">
    <text evidence="2">Belongs to the MAD2 family.</text>
</comment>
<dbReference type="GO" id="GO:0051301">
    <property type="term" value="P:cell division"/>
    <property type="evidence" value="ECO:0007669"/>
    <property type="project" value="UniProtKB-KW"/>
</dbReference>
<evidence type="ECO:0000256" key="2">
    <source>
        <dbReference type="ARBA" id="ARBA00010348"/>
    </source>
</evidence>
<reference evidence="8" key="3">
    <citation type="submission" date="2020-04" db="EMBL/GenBank/DDBJ databases">
        <authorList>
            <person name="Diaz Viraque F."/>
        </authorList>
    </citation>
    <scope>NUCLEOTIDE SEQUENCE</scope>
    <source>
        <strain evidence="8">Berenice</strain>
    </source>
</reference>
<evidence type="ECO:0000313" key="8">
    <source>
        <dbReference type="EMBL" id="KAF5224615.1"/>
    </source>
</evidence>
<dbReference type="Pfam" id="PF02301">
    <property type="entry name" value="HORMA"/>
    <property type="match status" value="1"/>
</dbReference>
<dbReference type="EMBL" id="PRFC01000020">
    <property type="protein sequence ID" value="PWV16997.1"/>
    <property type="molecule type" value="Genomic_DNA"/>
</dbReference>
<keyword evidence="3" id="KW-0132">Cell division</keyword>
<gene>
    <name evidence="9" type="ORF">C3747_20g83</name>
    <name evidence="8" type="ORF">ECC02_002254</name>
</gene>